<feature type="domain" description="Carbohydrate-binding/sugar hydrolysis" evidence="5">
    <location>
        <begin position="218"/>
        <end position="361"/>
    </location>
</feature>
<dbReference type="OrthoDB" id="159063at2"/>
<evidence type="ECO:0000256" key="1">
    <source>
        <dbReference type="ARBA" id="ARBA00004906"/>
    </source>
</evidence>
<dbReference type="InterPro" id="IPR022441">
    <property type="entry name" value="Para_beta_helix_rpt-2"/>
</dbReference>
<gene>
    <name evidence="6" type="ORF">CU635_14725</name>
    <name evidence="7" type="ORF">CVD25_19880</name>
</gene>
<accession>A0A2N5GJW7</accession>
<name>A0A2N5GJW7_9BACI</name>
<reference evidence="6 8" key="1">
    <citation type="submission" date="2017-11" db="EMBL/GenBank/DDBJ databases">
        <title>Comparitive Functional Genomics of Dry Heat Resistant strains isolated from the Viking Spacecraft.</title>
        <authorList>
            <person name="Seuylemezian A."/>
            <person name="Cooper K."/>
            <person name="Vaishampayan P."/>
        </authorList>
    </citation>
    <scope>NUCLEOTIDE SEQUENCE [LARGE SCALE GENOMIC DNA]</scope>
    <source>
        <strain evidence="6 8">M4.6</strain>
    </source>
</reference>
<dbReference type="InterPro" id="IPR007742">
    <property type="entry name" value="NosD_dom"/>
</dbReference>
<keyword evidence="4" id="KW-1133">Transmembrane helix</keyword>
<dbReference type="AlphaFoldDB" id="A0A2N5GJW7"/>
<reference evidence="7 9" key="2">
    <citation type="submission" date="2017-12" db="EMBL/GenBank/DDBJ databases">
        <title>Comparative Functional Genomics of Dry Heat Resistant strains isolated from the Viking Spacecraft.</title>
        <authorList>
            <person name="Seuylemezian A."/>
            <person name="Cooper K."/>
            <person name="Vaishampayan P."/>
        </authorList>
    </citation>
    <scope>NUCLEOTIDE SEQUENCE [LARGE SCALE GENOMIC DNA]</scope>
    <source>
        <strain evidence="7 9">ATCC 29669</strain>
    </source>
</reference>
<dbReference type="InterPro" id="IPR006626">
    <property type="entry name" value="PbH1"/>
</dbReference>
<evidence type="ECO:0000313" key="6">
    <source>
        <dbReference type="EMBL" id="PLR81599.1"/>
    </source>
</evidence>
<feature type="transmembrane region" description="Helical" evidence="4">
    <location>
        <begin position="422"/>
        <end position="438"/>
    </location>
</feature>
<keyword evidence="4" id="KW-0472">Membrane</keyword>
<feature type="domain" description="Carbohydrate-binding/sugar hydrolysis" evidence="5">
    <location>
        <begin position="42"/>
        <end position="190"/>
    </location>
</feature>
<organism evidence="6 8">
    <name type="scientific">Bacillus canaveralius</name>
    <dbReference type="NCBI Taxonomy" id="1403243"/>
    <lineage>
        <taxon>Bacteria</taxon>
        <taxon>Bacillati</taxon>
        <taxon>Bacillota</taxon>
        <taxon>Bacilli</taxon>
        <taxon>Bacillales</taxon>
        <taxon>Bacillaceae</taxon>
        <taxon>Bacillus</taxon>
    </lineage>
</organism>
<dbReference type="Proteomes" id="UP000234951">
    <property type="component" value="Unassembled WGS sequence"/>
</dbReference>
<dbReference type="SMART" id="SM00722">
    <property type="entry name" value="CASH"/>
    <property type="match status" value="2"/>
</dbReference>
<proteinExistence type="predicted"/>
<dbReference type="EMBL" id="PGVD01000070">
    <property type="protein sequence ID" value="PLR90860.1"/>
    <property type="molecule type" value="Genomic_DNA"/>
</dbReference>
<dbReference type="EMBL" id="PGVA01000033">
    <property type="protein sequence ID" value="PLR81599.1"/>
    <property type="molecule type" value="Genomic_DNA"/>
</dbReference>
<evidence type="ECO:0000313" key="9">
    <source>
        <dbReference type="Proteomes" id="UP000235114"/>
    </source>
</evidence>
<dbReference type="Proteomes" id="UP000235114">
    <property type="component" value="Unassembled WGS sequence"/>
</dbReference>
<dbReference type="NCBIfam" id="TIGR03804">
    <property type="entry name" value="para_beta_helix"/>
    <property type="match status" value="4"/>
</dbReference>
<comment type="caution">
    <text evidence="6">The sequence shown here is derived from an EMBL/GenBank/DDBJ whole genome shotgun (WGS) entry which is preliminary data.</text>
</comment>
<dbReference type="InterPro" id="IPR006633">
    <property type="entry name" value="Carb-bd_sugar_hydrolysis-dom"/>
</dbReference>
<evidence type="ECO:0000313" key="7">
    <source>
        <dbReference type="EMBL" id="PLR90860.1"/>
    </source>
</evidence>
<dbReference type="SMART" id="SM00710">
    <property type="entry name" value="PbH1"/>
    <property type="match status" value="8"/>
</dbReference>
<evidence type="ECO:0000313" key="8">
    <source>
        <dbReference type="Proteomes" id="UP000234951"/>
    </source>
</evidence>
<evidence type="ECO:0000256" key="4">
    <source>
        <dbReference type="SAM" id="Phobius"/>
    </source>
</evidence>
<evidence type="ECO:0000256" key="2">
    <source>
        <dbReference type="ARBA" id="ARBA00022737"/>
    </source>
</evidence>
<dbReference type="InterPro" id="IPR011050">
    <property type="entry name" value="Pectin_lyase_fold/virulence"/>
</dbReference>
<comment type="pathway">
    <text evidence="1">Protein modification; protein ubiquitination.</text>
</comment>
<evidence type="ECO:0000256" key="3">
    <source>
        <dbReference type="ARBA" id="ARBA00022786"/>
    </source>
</evidence>
<dbReference type="PANTHER" id="PTHR22990:SF15">
    <property type="entry name" value="F-BOX ONLY PROTEIN 10"/>
    <property type="match status" value="1"/>
</dbReference>
<keyword evidence="4" id="KW-0812">Transmembrane</keyword>
<protein>
    <submittedName>
        <fullName evidence="6">Nitrous oxide reductase family maturation protein NosD</fullName>
    </submittedName>
</protein>
<dbReference type="NCBIfam" id="TIGR04247">
    <property type="entry name" value="NosD_copper_fam"/>
    <property type="match status" value="1"/>
</dbReference>
<keyword evidence="9" id="KW-1185">Reference proteome</keyword>
<dbReference type="Pfam" id="PF05048">
    <property type="entry name" value="NosD"/>
    <property type="match status" value="1"/>
</dbReference>
<dbReference type="InterPro" id="IPR012334">
    <property type="entry name" value="Pectin_lyas_fold"/>
</dbReference>
<keyword evidence="2" id="KW-0677">Repeat</keyword>
<keyword evidence="3" id="KW-0833">Ubl conjugation pathway</keyword>
<sequence>MEGSPKMRKLIAFFFMTAIVLFGWPDDRAAAAEDLQALIDSAEEGAVLQLENKTYQGNITISKALTLIGSTRTSIKGDGTGNVVSIHASGVELHDLTVSGSSMNRNSAEEYAAVKIYSDHNVLDNLTVKNSYHGVYLSKADHNTIKNSVISGSGNGEIAGQGNGLHVYYSNNNIFENNRISGSRDGMFFDYANNNRTINNHISETRYGLHYMYSDDNIFKGNIFTLNSGGAAVMNSNRLTLTNNEFIFNYGHRSFGLLILSANDNEIENNTFYLNQRGLYIDQSSRNMITNNRIIQNQIGIELWASSSEQVFSKNQIHGNSIPALTLGGSADNSWNADGTGNDWGSQFPLADLDQNGIGDQPVSYYSSLYEQIEDQELTYLFLKSPAIKLFDRINGLLQKNDKMFEDHYPLVQTTNKEFQKGWLIFAAVIALLILIRGRNRLCITFGRNGRKA</sequence>
<evidence type="ECO:0000259" key="5">
    <source>
        <dbReference type="SMART" id="SM00722"/>
    </source>
</evidence>
<dbReference type="SUPFAM" id="SSF51126">
    <property type="entry name" value="Pectin lyase-like"/>
    <property type="match status" value="1"/>
</dbReference>
<dbReference type="InterPro" id="IPR026464">
    <property type="entry name" value="NosD_copper_fam"/>
</dbReference>
<dbReference type="Gene3D" id="2.160.20.10">
    <property type="entry name" value="Single-stranded right-handed beta-helix, Pectin lyase-like"/>
    <property type="match status" value="1"/>
</dbReference>
<dbReference type="PANTHER" id="PTHR22990">
    <property type="entry name" value="F-BOX ONLY PROTEIN"/>
    <property type="match status" value="1"/>
</dbReference>
<dbReference type="InterPro" id="IPR051550">
    <property type="entry name" value="SCF-Subunits/Alg-Epimerases"/>
</dbReference>